<dbReference type="GO" id="GO:0006308">
    <property type="term" value="P:DNA catabolic process"/>
    <property type="evidence" value="ECO:0007669"/>
    <property type="project" value="InterPro"/>
</dbReference>
<dbReference type="GO" id="GO:0004530">
    <property type="term" value="F:deoxyribonuclease I activity"/>
    <property type="evidence" value="ECO:0007669"/>
    <property type="project" value="TreeGrafter"/>
</dbReference>
<name>A0AAE1CXQ6_9GAST</name>
<comment type="similarity">
    <text evidence="1 4">Belongs to the DNase I family.</text>
</comment>
<dbReference type="Gene3D" id="3.60.10.10">
    <property type="entry name" value="Endonuclease/exonuclease/phosphatase"/>
    <property type="match status" value="1"/>
</dbReference>
<accession>A0AAE1CXQ6</accession>
<feature type="active site" evidence="5">
    <location>
        <position position="163"/>
    </location>
</feature>
<dbReference type="SUPFAM" id="SSF56219">
    <property type="entry name" value="DNase I-like"/>
    <property type="match status" value="1"/>
</dbReference>
<dbReference type="InterPro" id="IPR036691">
    <property type="entry name" value="Endo/exonu/phosph_ase_sf"/>
</dbReference>
<evidence type="ECO:0000256" key="6">
    <source>
        <dbReference type="PIRSR" id="PIRSR000988-2"/>
    </source>
</evidence>
<gene>
    <name evidence="9" type="ORF">RRG08_027403</name>
</gene>
<dbReference type="AlphaFoldDB" id="A0AAE1CXQ6"/>
<feature type="disulfide bond" description="Essential for enzymatic activity" evidence="6">
    <location>
        <begin position="203"/>
        <end position="241"/>
    </location>
</feature>
<dbReference type="GO" id="GO:0003677">
    <property type="term" value="F:DNA binding"/>
    <property type="evidence" value="ECO:0007669"/>
    <property type="project" value="TreeGrafter"/>
</dbReference>
<dbReference type="EMBL" id="JAWDGP010006302">
    <property type="protein sequence ID" value="KAK3743536.1"/>
    <property type="molecule type" value="Genomic_DNA"/>
</dbReference>
<dbReference type="PIRSF" id="PIRSF000988">
    <property type="entry name" value="DNase_I_euk"/>
    <property type="match status" value="1"/>
</dbReference>
<protein>
    <recommendedName>
        <fullName evidence="4">Deoxyribonuclease</fullName>
    </recommendedName>
</protein>
<feature type="domain" description="Endonuclease/exonuclease/phosphatase" evidence="8">
    <location>
        <begin position="38"/>
        <end position="283"/>
    </location>
</feature>
<dbReference type="PANTHER" id="PTHR11371:SF31">
    <property type="entry name" value="EXTRACELLULAR NUCLEASE"/>
    <property type="match status" value="1"/>
</dbReference>
<dbReference type="SMART" id="SM00476">
    <property type="entry name" value="DNaseIc"/>
    <property type="match status" value="1"/>
</dbReference>
<evidence type="ECO:0000256" key="3">
    <source>
        <dbReference type="ARBA" id="ARBA00022801"/>
    </source>
</evidence>
<feature type="signal peptide" evidence="7">
    <location>
        <begin position="1"/>
        <end position="23"/>
    </location>
</feature>
<reference evidence="9" key="1">
    <citation type="journal article" date="2023" name="G3 (Bethesda)">
        <title>A reference genome for the long-term kleptoplast-retaining sea slug Elysia crispata morphotype clarki.</title>
        <authorList>
            <person name="Eastman K.E."/>
            <person name="Pendleton A.L."/>
            <person name="Shaikh M.A."/>
            <person name="Suttiyut T."/>
            <person name="Ogas R."/>
            <person name="Tomko P."/>
            <person name="Gavelis G."/>
            <person name="Widhalm J.R."/>
            <person name="Wisecaver J.H."/>
        </authorList>
    </citation>
    <scope>NUCLEOTIDE SEQUENCE</scope>
    <source>
        <strain evidence="9">ECLA1</strain>
    </source>
</reference>
<evidence type="ECO:0000256" key="7">
    <source>
        <dbReference type="SAM" id="SignalP"/>
    </source>
</evidence>
<keyword evidence="3 4" id="KW-0378">Hydrolase</keyword>
<sequence length="291" mass="32867">MFLLPVLVSLGLLFLGTVQETNSFVLNDPPPKGALRVASFNIRRFGRTVMSRPATVANIVRIIHRYDVVFVMETRDASMESVRQLRVALGETQWNYTASVPVGRTTYKEQYVYWYRPDMVKLLHAHLYDDTPDDFNRDPYIAQFQYWSQAAASEVKVTFVGAHLKPDDVVKEMEALPNAIASAKRVFPDSEGIVTMGDFNADCNYMNGAERSTATVLNTPSKYNSYLNDFVDTTVAHDTNCAYDRLVFTAQGRSEVKVANVKVFDFEKGMGLSFDAAYNVSDHYPVEFTLE</sequence>
<evidence type="ECO:0000313" key="10">
    <source>
        <dbReference type="Proteomes" id="UP001283361"/>
    </source>
</evidence>
<dbReference type="GO" id="GO:0005634">
    <property type="term" value="C:nucleus"/>
    <property type="evidence" value="ECO:0007669"/>
    <property type="project" value="TreeGrafter"/>
</dbReference>
<evidence type="ECO:0000256" key="5">
    <source>
        <dbReference type="PIRSR" id="PIRSR000988-1"/>
    </source>
</evidence>
<organism evidence="9 10">
    <name type="scientific">Elysia crispata</name>
    <name type="common">lettuce slug</name>
    <dbReference type="NCBI Taxonomy" id="231223"/>
    <lineage>
        <taxon>Eukaryota</taxon>
        <taxon>Metazoa</taxon>
        <taxon>Spiralia</taxon>
        <taxon>Lophotrochozoa</taxon>
        <taxon>Mollusca</taxon>
        <taxon>Gastropoda</taxon>
        <taxon>Heterobranchia</taxon>
        <taxon>Euthyneura</taxon>
        <taxon>Panpulmonata</taxon>
        <taxon>Sacoglossa</taxon>
        <taxon>Placobranchoidea</taxon>
        <taxon>Plakobranchidae</taxon>
        <taxon>Elysia</taxon>
    </lineage>
</organism>
<evidence type="ECO:0000256" key="4">
    <source>
        <dbReference type="PIRNR" id="PIRNR000988"/>
    </source>
</evidence>
<keyword evidence="6" id="KW-1015">Disulfide bond</keyword>
<evidence type="ECO:0000256" key="1">
    <source>
        <dbReference type="ARBA" id="ARBA00007359"/>
    </source>
</evidence>
<keyword evidence="10" id="KW-1185">Reference proteome</keyword>
<proteinExistence type="inferred from homology"/>
<dbReference type="Proteomes" id="UP001283361">
    <property type="component" value="Unassembled WGS sequence"/>
</dbReference>
<feature type="active site" evidence="5">
    <location>
        <position position="109"/>
    </location>
</feature>
<evidence type="ECO:0000313" key="9">
    <source>
        <dbReference type="EMBL" id="KAK3743536.1"/>
    </source>
</evidence>
<comment type="caution">
    <text evidence="9">The sequence shown here is derived from an EMBL/GenBank/DDBJ whole genome shotgun (WGS) entry which is preliminary data.</text>
</comment>
<dbReference type="InterPro" id="IPR005135">
    <property type="entry name" value="Endo/exonuclease/phosphatase"/>
</dbReference>
<dbReference type="InterPro" id="IPR016202">
    <property type="entry name" value="DNase_I"/>
</dbReference>
<feature type="chain" id="PRO_5042196681" description="Deoxyribonuclease" evidence="7">
    <location>
        <begin position="24"/>
        <end position="291"/>
    </location>
</feature>
<evidence type="ECO:0000256" key="2">
    <source>
        <dbReference type="ARBA" id="ARBA00022722"/>
    </source>
</evidence>
<keyword evidence="7" id="KW-0732">Signal</keyword>
<dbReference type="PANTHER" id="PTHR11371">
    <property type="entry name" value="DEOXYRIBONUCLEASE"/>
    <property type="match status" value="1"/>
</dbReference>
<evidence type="ECO:0000259" key="8">
    <source>
        <dbReference type="Pfam" id="PF03372"/>
    </source>
</evidence>
<keyword evidence="2 4" id="KW-0540">Nuclease</keyword>
<dbReference type="Pfam" id="PF03372">
    <property type="entry name" value="Exo_endo_phos"/>
    <property type="match status" value="1"/>
</dbReference>
<dbReference type="PRINTS" id="PR00130">
    <property type="entry name" value="DNASEI"/>
</dbReference>
<keyword evidence="4" id="KW-0255">Endonuclease</keyword>